<accession>A0A849KAL7</accession>
<sequence>MHHIGAVAERTGLSLRTLRHYDEVGLLRPSARSEGGFRLYTDADVERLLLIRRMKPLGFSLEEMSDLLRVADTLGAEAVDPDERPAARDRLAGYVTAAEERRADLARKLEMADELIALLHRL</sequence>
<keyword evidence="4" id="KW-1185">Reference proteome</keyword>
<evidence type="ECO:0000256" key="1">
    <source>
        <dbReference type="ARBA" id="ARBA00023125"/>
    </source>
</evidence>
<organism evidence="3 4">
    <name type="scientific">Isoptericola sediminis</name>
    <dbReference type="NCBI Taxonomy" id="2733572"/>
    <lineage>
        <taxon>Bacteria</taxon>
        <taxon>Bacillati</taxon>
        <taxon>Actinomycetota</taxon>
        <taxon>Actinomycetes</taxon>
        <taxon>Micrococcales</taxon>
        <taxon>Promicromonosporaceae</taxon>
        <taxon>Isoptericola</taxon>
    </lineage>
</organism>
<dbReference type="PROSITE" id="PS50937">
    <property type="entry name" value="HTH_MERR_2"/>
    <property type="match status" value="1"/>
</dbReference>
<proteinExistence type="predicted"/>
<dbReference type="GO" id="GO:0003677">
    <property type="term" value="F:DNA binding"/>
    <property type="evidence" value="ECO:0007669"/>
    <property type="project" value="UniProtKB-KW"/>
</dbReference>
<dbReference type="GO" id="GO:0003700">
    <property type="term" value="F:DNA-binding transcription factor activity"/>
    <property type="evidence" value="ECO:0007669"/>
    <property type="project" value="InterPro"/>
</dbReference>
<dbReference type="PANTHER" id="PTHR30204">
    <property type="entry name" value="REDOX-CYCLING DRUG-SENSING TRANSCRIPTIONAL ACTIVATOR SOXR"/>
    <property type="match status" value="1"/>
</dbReference>
<evidence type="ECO:0000259" key="2">
    <source>
        <dbReference type="PROSITE" id="PS50937"/>
    </source>
</evidence>
<dbReference type="AlphaFoldDB" id="A0A849KAL7"/>
<dbReference type="InterPro" id="IPR047057">
    <property type="entry name" value="MerR_fam"/>
</dbReference>
<reference evidence="3 4" key="1">
    <citation type="submission" date="2020-05" db="EMBL/GenBank/DDBJ databases">
        <title>Genome sequence of Isoptericola sp. JC619 isolated from Chilika lagoon, India.</title>
        <authorList>
            <person name="Kumar D."/>
            <person name="Appam K."/>
            <person name="Gandham S."/>
            <person name="Uppada J."/>
            <person name="Sasikala C."/>
            <person name="Venkata Ramana C."/>
        </authorList>
    </citation>
    <scope>NUCLEOTIDE SEQUENCE [LARGE SCALE GENOMIC DNA]</scope>
    <source>
        <strain evidence="3 4">JC619</strain>
    </source>
</reference>
<dbReference type="EMBL" id="JABFAJ010000027">
    <property type="protein sequence ID" value="NNU28835.1"/>
    <property type="molecule type" value="Genomic_DNA"/>
</dbReference>
<dbReference type="InterPro" id="IPR009061">
    <property type="entry name" value="DNA-bd_dom_put_sf"/>
</dbReference>
<keyword evidence="1" id="KW-0238">DNA-binding</keyword>
<dbReference type="InterPro" id="IPR000551">
    <property type="entry name" value="MerR-type_HTH_dom"/>
</dbReference>
<feature type="domain" description="HTH merR-type" evidence="2">
    <location>
        <begin position="1"/>
        <end position="70"/>
    </location>
</feature>
<gene>
    <name evidence="3" type="ORF">HLI28_14975</name>
</gene>
<dbReference type="Proteomes" id="UP000557204">
    <property type="component" value="Unassembled WGS sequence"/>
</dbReference>
<protein>
    <submittedName>
        <fullName evidence="3">MerR family transcriptional regulator</fullName>
    </submittedName>
</protein>
<dbReference type="PANTHER" id="PTHR30204:SF93">
    <property type="entry name" value="HTH MERR-TYPE DOMAIN-CONTAINING PROTEIN"/>
    <property type="match status" value="1"/>
</dbReference>
<dbReference type="RefSeq" id="WP_171248382.1">
    <property type="nucleotide sequence ID" value="NZ_JABFAJ010000027.1"/>
</dbReference>
<dbReference type="PRINTS" id="PR00040">
    <property type="entry name" value="HTHMERR"/>
</dbReference>
<comment type="caution">
    <text evidence="3">The sequence shown here is derived from an EMBL/GenBank/DDBJ whole genome shotgun (WGS) entry which is preliminary data.</text>
</comment>
<dbReference type="Gene3D" id="1.10.1660.10">
    <property type="match status" value="1"/>
</dbReference>
<evidence type="ECO:0000313" key="4">
    <source>
        <dbReference type="Proteomes" id="UP000557204"/>
    </source>
</evidence>
<dbReference type="PROSITE" id="PS00552">
    <property type="entry name" value="HTH_MERR_1"/>
    <property type="match status" value="1"/>
</dbReference>
<dbReference type="Pfam" id="PF13411">
    <property type="entry name" value="MerR_1"/>
    <property type="match status" value="1"/>
</dbReference>
<dbReference type="SUPFAM" id="SSF46955">
    <property type="entry name" value="Putative DNA-binding domain"/>
    <property type="match status" value="1"/>
</dbReference>
<evidence type="ECO:0000313" key="3">
    <source>
        <dbReference type="EMBL" id="NNU28835.1"/>
    </source>
</evidence>
<dbReference type="SMART" id="SM00422">
    <property type="entry name" value="HTH_MERR"/>
    <property type="match status" value="1"/>
</dbReference>
<name>A0A849KAL7_9MICO</name>